<sequence length="283" mass="29932">MKRLLNCRASDFRNQPTASGLFTAIQASEGRVVLAEVAAESTPLYPDITGAELVSAFGADMILLKSYNTDTHTIAGMSEGGGWQRIKDLTGRLVGISLEIGDKQNTENPRQLSLRTLENIQQADFLCLTGYDKPELNMQTMLEAIDLAQAHFPGFIIAAKFYAAGLASAKEYAGYIHAGAHAIVVPAPGTCQGSSESVVADIIHAVHQAGGLAITTISSSQEGADAETVKLIGLASKRCGSDIHNFGDAGCCGIADPEAIRALSVAIRGKRHTYVRMAASILR</sequence>
<evidence type="ECO:0000313" key="2">
    <source>
        <dbReference type="EMBL" id="WBW62970.1"/>
    </source>
</evidence>
<organism evidence="2 3">
    <name type="scientific">Klebsiella electrica</name>
    <dbReference type="NCBI Taxonomy" id="1259973"/>
    <lineage>
        <taxon>Bacteria</taxon>
        <taxon>Pseudomonadati</taxon>
        <taxon>Pseudomonadota</taxon>
        <taxon>Gammaproteobacteria</taxon>
        <taxon>Enterobacterales</taxon>
        <taxon>Enterobacteriaceae</taxon>
        <taxon>Klebsiella/Raoultella group</taxon>
        <taxon>Klebsiella</taxon>
    </lineage>
</organism>
<protein>
    <recommendedName>
        <fullName evidence="1">DUF7916 domain-containing protein</fullName>
    </recommendedName>
</protein>
<dbReference type="AlphaFoldDB" id="A0AAJ5QYW0"/>
<evidence type="ECO:0000313" key="3">
    <source>
        <dbReference type="Proteomes" id="UP001210130"/>
    </source>
</evidence>
<proteinExistence type="predicted"/>
<feature type="domain" description="DUF7916" evidence="1">
    <location>
        <begin position="5"/>
        <end position="283"/>
    </location>
</feature>
<evidence type="ECO:0000259" key="1">
    <source>
        <dbReference type="Pfam" id="PF25509"/>
    </source>
</evidence>
<dbReference type="Pfam" id="PF25509">
    <property type="entry name" value="DUF7916"/>
    <property type="match status" value="1"/>
</dbReference>
<keyword evidence="3" id="KW-1185">Reference proteome</keyword>
<reference evidence="2 3" key="1">
    <citation type="journal article" date="2023" name="Microbiol. Resour. Announc.">
        <title>Complete Genome Sequence of the First Colistin-Resistant Raoultella electrica Strain.</title>
        <authorList>
            <person name="Aldeia C."/>
            <person name="Campos-Madueno E.I."/>
            <person name="Sendi P."/>
            <person name="Endimiani A."/>
        </authorList>
    </citation>
    <scope>NUCLEOTIDE SEQUENCE [LARGE SCALE GENOMIC DNA]</scope>
    <source>
        <strain evidence="2 3">S2-IND-01-C</strain>
    </source>
</reference>
<dbReference type="EMBL" id="CP112887">
    <property type="protein sequence ID" value="WBW62970.1"/>
    <property type="molecule type" value="Genomic_DNA"/>
</dbReference>
<dbReference type="InterPro" id="IPR057238">
    <property type="entry name" value="DUF7916"/>
</dbReference>
<accession>A0AAJ5QYW0</accession>
<dbReference type="Proteomes" id="UP001210130">
    <property type="component" value="Chromosome"/>
</dbReference>
<name>A0AAJ5QYW0_9ENTR</name>
<dbReference type="RefSeq" id="WP_131048059.1">
    <property type="nucleotide sequence ID" value="NZ_CP041247.1"/>
</dbReference>
<gene>
    <name evidence="2" type="ORF">OR613_08705</name>
</gene>